<dbReference type="GO" id="GO:0005576">
    <property type="term" value="C:extracellular region"/>
    <property type="evidence" value="ECO:0007669"/>
    <property type="project" value="UniProtKB-SubCell"/>
</dbReference>
<dbReference type="AlphaFoldDB" id="A0A127KAT6"/>
<evidence type="ECO:0000313" key="5">
    <source>
        <dbReference type="Proteomes" id="UP000036902"/>
    </source>
</evidence>
<evidence type="ECO:0000256" key="2">
    <source>
        <dbReference type="ARBA" id="ARBA00022729"/>
    </source>
</evidence>
<accession>A0A127KAT6</accession>
<keyword evidence="2" id="KW-0732">Signal</keyword>
<name>A0A127KAT6_9RHOO</name>
<dbReference type="Gene3D" id="3.20.20.370">
    <property type="entry name" value="Glycoside hydrolase/deacetylase"/>
    <property type="match status" value="1"/>
</dbReference>
<proteinExistence type="predicted"/>
<dbReference type="SUPFAM" id="SSF88713">
    <property type="entry name" value="Glycoside hydrolase/deacetylase"/>
    <property type="match status" value="1"/>
</dbReference>
<dbReference type="InterPro" id="IPR002509">
    <property type="entry name" value="NODB_dom"/>
</dbReference>
<dbReference type="CDD" id="cd10918">
    <property type="entry name" value="CE4_NodB_like_5s_6s"/>
    <property type="match status" value="1"/>
</dbReference>
<reference evidence="5" key="1">
    <citation type="submission" date="2016-03" db="EMBL/GenBank/DDBJ databases">
        <authorList>
            <person name="Ma C."/>
            <person name="Zhou S."/>
            <person name="Yang G."/>
        </authorList>
    </citation>
    <scope>NUCLEOTIDE SEQUENCE [LARGE SCALE GENOMIC DNA]</scope>
    <source>
        <strain evidence="5">SgZ-1</strain>
    </source>
</reference>
<dbReference type="KEGG" id="thu:AC731_011240"/>
<dbReference type="Pfam" id="PF01522">
    <property type="entry name" value="Polysacc_deac_1"/>
    <property type="match status" value="2"/>
</dbReference>
<sequence length="320" mass="34777">MRVPKLVLSALSPGGQRGRLSILIFHRVLPTPDPLFPDEVDAARFDELLTWLRHWMNVLPLDEAVRRLKAGSLPPRAAAITFDDGYADNRTIAMPLLQKHKLSAAFFISTGFLDGGRMWNDTIIESVRGTKLDSLACKTAGISPLALGTTEQKRSALTTLINGIKHLPSTQRAEAVAEVAESSAAMLPNDLMMSSAQVRELRDGGMVVGAHTVSHPILARLEFVRAQEEVATSKHVLEALLGEKLGLFAYPNGKLDADYCGEHVGLVKSLGFEAAVSTNWGAAGAGCDLFQLPRFTPWDKDAGRFGLRLASNLRRRYPGA</sequence>
<dbReference type="PROSITE" id="PS51677">
    <property type="entry name" value="NODB"/>
    <property type="match status" value="1"/>
</dbReference>
<protein>
    <submittedName>
        <fullName evidence="4">Polysaccharide deacetylase</fullName>
    </submittedName>
</protein>
<dbReference type="STRING" id="1134435.AC731_011240"/>
<evidence type="ECO:0000259" key="3">
    <source>
        <dbReference type="PROSITE" id="PS51677"/>
    </source>
</evidence>
<evidence type="ECO:0000256" key="1">
    <source>
        <dbReference type="ARBA" id="ARBA00004613"/>
    </source>
</evidence>
<gene>
    <name evidence="4" type="ORF">AC731_011240</name>
</gene>
<keyword evidence="5" id="KW-1185">Reference proteome</keyword>
<dbReference type="GO" id="GO:0016810">
    <property type="term" value="F:hydrolase activity, acting on carbon-nitrogen (but not peptide) bonds"/>
    <property type="evidence" value="ECO:0007669"/>
    <property type="project" value="InterPro"/>
</dbReference>
<dbReference type="Proteomes" id="UP000036902">
    <property type="component" value="Chromosome"/>
</dbReference>
<evidence type="ECO:0000313" key="4">
    <source>
        <dbReference type="EMBL" id="AMO39095.1"/>
    </source>
</evidence>
<feature type="domain" description="NodB homology" evidence="3">
    <location>
        <begin position="76"/>
        <end position="320"/>
    </location>
</feature>
<dbReference type="InterPro" id="IPR011330">
    <property type="entry name" value="Glyco_hydro/deAcase_b/a-brl"/>
</dbReference>
<dbReference type="GO" id="GO:0005975">
    <property type="term" value="P:carbohydrate metabolic process"/>
    <property type="evidence" value="ECO:0007669"/>
    <property type="project" value="InterPro"/>
</dbReference>
<comment type="subcellular location">
    <subcellularLocation>
        <location evidence="1">Secreted</location>
    </subcellularLocation>
</comment>
<organism evidence="4 5">
    <name type="scientific">Thauera humireducens</name>
    <dbReference type="NCBI Taxonomy" id="1134435"/>
    <lineage>
        <taxon>Bacteria</taxon>
        <taxon>Pseudomonadati</taxon>
        <taxon>Pseudomonadota</taxon>
        <taxon>Betaproteobacteria</taxon>
        <taxon>Rhodocyclales</taxon>
        <taxon>Zoogloeaceae</taxon>
        <taxon>Thauera</taxon>
    </lineage>
</organism>
<dbReference type="EMBL" id="CP014646">
    <property type="protein sequence ID" value="AMO39095.1"/>
    <property type="molecule type" value="Genomic_DNA"/>
</dbReference>
<dbReference type="PANTHER" id="PTHR34216">
    <property type="match status" value="1"/>
</dbReference>
<dbReference type="InterPro" id="IPR051398">
    <property type="entry name" value="Polysacch_Deacetylase"/>
</dbReference>
<dbReference type="PANTHER" id="PTHR34216:SF3">
    <property type="entry name" value="POLY-BETA-1,6-N-ACETYL-D-GLUCOSAMINE N-DEACETYLASE"/>
    <property type="match status" value="1"/>
</dbReference>